<accession>A0A409WSA1</accession>
<evidence type="ECO:0000313" key="3">
    <source>
        <dbReference type="Proteomes" id="UP000283269"/>
    </source>
</evidence>
<gene>
    <name evidence="2" type="ORF">CVT25_015903</name>
</gene>
<dbReference type="InParanoid" id="A0A409WSA1"/>
<proteinExistence type="predicted"/>
<keyword evidence="1" id="KW-0732">Signal</keyword>
<evidence type="ECO:0008006" key="4">
    <source>
        <dbReference type="Google" id="ProtNLM"/>
    </source>
</evidence>
<evidence type="ECO:0000256" key="1">
    <source>
        <dbReference type="SAM" id="SignalP"/>
    </source>
</evidence>
<dbReference type="AlphaFoldDB" id="A0A409WSA1"/>
<feature type="chain" id="PRO_5019132073" description="Hydrophobin" evidence="1">
    <location>
        <begin position="21"/>
        <end position="102"/>
    </location>
</feature>
<organism evidence="2 3">
    <name type="scientific">Psilocybe cyanescens</name>
    <dbReference type="NCBI Taxonomy" id="93625"/>
    <lineage>
        <taxon>Eukaryota</taxon>
        <taxon>Fungi</taxon>
        <taxon>Dikarya</taxon>
        <taxon>Basidiomycota</taxon>
        <taxon>Agaricomycotina</taxon>
        <taxon>Agaricomycetes</taxon>
        <taxon>Agaricomycetidae</taxon>
        <taxon>Agaricales</taxon>
        <taxon>Agaricineae</taxon>
        <taxon>Strophariaceae</taxon>
        <taxon>Psilocybe</taxon>
    </lineage>
</organism>
<dbReference type="OrthoDB" id="3439550at2759"/>
<dbReference type="Proteomes" id="UP000283269">
    <property type="component" value="Unassembled WGS sequence"/>
</dbReference>
<sequence>MKFISAIALVLATLPFMVSAAATDAAACRAFCCDAVVPGVRPAGNVGSEQPYMYDIYLQADYFWQVNCSAGGLDCGFHGQVTACCVRFGSLGATSGAAIGCQ</sequence>
<dbReference type="EMBL" id="NHYD01003260">
    <property type="protein sequence ID" value="PPQ81382.1"/>
    <property type="molecule type" value="Genomic_DNA"/>
</dbReference>
<keyword evidence="3" id="KW-1185">Reference proteome</keyword>
<feature type="signal peptide" evidence="1">
    <location>
        <begin position="1"/>
        <end position="20"/>
    </location>
</feature>
<evidence type="ECO:0000313" key="2">
    <source>
        <dbReference type="EMBL" id="PPQ81382.1"/>
    </source>
</evidence>
<comment type="caution">
    <text evidence="2">The sequence shown here is derived from an EMBL/GenBank/DDBJ whole genome shotgun (WGS) entry which is preliminary data.</text>
</comment>
<name>A0A409WSA1_PSICY</name>
<protein>
    <recommendedName>
        <fullName evidence="4">Hydrophobin</fullName>
    </recommendedName>
</protein>
<reference evidence="2 3" key="1">
    <citation type="journal article" date="2018" name="Evol. Lett.">
        <title>Horizontal gene cluster transfer increased hallucinogenic mushroom diversity.</title>
        <authorList>
            <person name="Reynolds H.T."/>
            <person name="Vijayakumar V."/>
            <person name="Gluck-Thaler E."/>
            <person name="Korotkin H.B."/>
            <person name="Matheny P.B."/>
            <person name="Slot J.C."/>
        </authorList>
    </citation>
    <scope>NUCLEOTIDE SEQUENCE [LARGE SCALE GENOMIC DNA]</scope>
    <source>
        <strain evidence="2 3">2631</strain>
    </source>
</reference>